<dbReference type="OrthoDB" id="7687386at2"/>
<dbReference type="SUPFAM" id="SSF51735">
    <property type="entry name" value="NAD(P)-binding Rossmann-fold domains"/>
    <property type="match status" value="1"/>
</dbReference>
<evidence type="ECO:0000313" key="5">
    <source>
        <dbReference type="EMBL" id="QEW27203.1"/>
    </source>
</evidence>
<dbReference type="InterPro" id="IPR036291">
    <property type="entry name" value="NAD(P)-bd_dom_sf"/>
</dbReference>
<gene>
    <name evidence="5" type="primary">galE_2</name>
    <name evidence="5" type="ORF">RIdsm_03014</name>
    <name evidence="4" type="ORF">XM52_10505</name>
</gene>
<feature type="domain" description="NAD-dependent epimerase/dehydratase" evidence="3">
    <location>
        <begin position="10"/>
        <end position="182"/>
    </location>
</feature>
<comment type="pathway">
    <text evidence="1">Bacterial outer membrane biogenesis; LPS O-antigen biosynthesis.</text>
</comment>
<accession>A0A0T5PAG3</accession>
<dbReference type="GO" id="GO:0003978">
    <property type="term" value="F:UDP-glucose 4-epimerase activity"/>
    <property type="evidence" value="ECO:0007669"/>
    <property type="project" value="UniProtKB-EC"/>
</dbReference>
<evidence type="ECO:0000259" key="3">
    <source>
        <dbReference type="Pfam" id="PF01370"/>
    </source>
</evidence>
<reference evidence="4 6" key="1">
    <citation type="submission" date="2015-04" db="EMBL/GenBank/DDBJ databases">
        <title>The draft genome sequence of Roseovarius indicus B108T.</title>
        <authorList>
            <person name="Li G."/>
            <person name="Lai Q."/>
            <person name="Shao Z."/>
            <person name="Yan P."/>
        </authorList>
    </citation>
    <scope>NUCLEOTIDE SEQUENCE [LARGE SCALE GENOMIC DNA]</scope>
    <source>
        <strain evidence="4 6">B108</strain>
    </source>
</reference>
<keyword evidence="5" id="KW-0413">Isomerase</keyword>
<dbReference type="InterPro" id="IPR001509">
    <property type="entry name" value="Epimerase_deHydtase"/>
</dbReference>
<dbReference type="EMBL" id="LAXI01000005">
    <property type="protein sequence ID" value="KRS18101.1"/>
    <property type="molecule type" value="Genomic_DNA"/>
</dbReference>
<dbReference type="STRING" id="540747.SAMN04488031_101331"/>
<dbReference type="PATRIC" id="fig|540747.5.peg.5026"/>
<dbReference type="Gene3D" id="3.40.50.720">
    <property type="entry name" value="NAD(P)-binding Rossmann-like Domain"/>
    <property type="match status" value="1"/>
</dbReference>
<dbReference type="Proteomes" id="UP000051401">
    <property type="component" value="Unassembled WGS sequence"/>
</dbReference>
<organism evidence="4 6">
    <name type="scientific">Roseovarius indicus</name>
    <dbReference type="NCBI Taxonomy" id="540747"/>
    <lineage>
        <taxon>Bacteria</taxon>
        <taxon>Pseudomonadati</taxon>
        <taxon>Pseudomonadota</taxon>
        <taxon>Alphaproteobacteria</taxon>
        <taxon>Rhodobacterales</taxon>
        <taxon>Roseobacteraceae</taxon>
        <taxon>Roseovarius</taxon>
    </lineage>
</organism>
<dbReference type="AlphaFoldDB" id="A0A0T5PAG3"/>
<dbReference type="CDD" id="cd08946">
    <property type="entry name" value="SDR_e"/>
    <property type="match status" value="1"/>
</dbReference>
<dbReference type="Proteomes" id="UP000325785">
    <property type="component" value="Chromosome"/>
</dbReference>
<name>A0A0T5PAG3_9RHOB</name>
<evidence type="ECO:0000313" key="7">
    <source>
        <dbReference type="Proteomes" id="UP000325785"/>
    </source>
</evidence>
<dbReference type="Pfam" id="PF01370">
    <property type="entry name" value="Epimerase"/>
    <property type="match status" value="1"/>
</dbReference>
<reference evidence="5 7" key="2">
    <citation type="submission" date="2018-08" db="EMBL/GenBank/DDBJ databases">
        <title>Genetic Globetrotter - A new plasmid hitch-hiking vast phylogenetic and geographic distances.</title>
        <authorList>
            <person name="Vollmers J."/>
            <person name="Petersen J."/>
        </authorList>
    </citation>
    <scope>NUCLEOTIDE SEQUENCE [LARGE SCALE GENOMIC DNA]</scope>
    <source>
        <strain evidence="5 7">DSM 26383</strain>
    </source>
</reference>
<evidence type="ECO:0000256" key="1">
    <source>
        <dbReference type="ARBA" id="ARBA00005125"/>
    </source>
</evidence>
<dbReference type="RefSeq" id="WP_057816203.1">
    <property type="nucleotide sequence ID" value="NZ_CP031598.1"/>
</dbReference>
<evidence type="ECO:0000256" key="2">
    <source>
        <dbReference type="ARBA" id="ARBA00007637"/>
    </source>
</evidence>
<dbReference type="EMBL" id="CP031598">
    <property type="protein sequence ID" value="QEW27203.1"/>
    <property type="molecule type" value="Genomic_DNA"/>
</dbReference>
<protein>
    <submittedName>
        <fullName evidence="5">UDP-glucose 4-epimerase</fullName>
        <ecNumber evidence="5">5.1.3.2</ecNumber>
    </submittedName>
</protein>
<dbReference type="KEGG" id="rid:RIdsm_03014"/>
<evidence type="ECO:0000313" key="4">
    <source>
        <dbReference type="EMBL" id="KRS18101.1"/>
    </source>
</evidence>
<dbReference type="EC" id="5.1.3.2" evidence="5"/>
<evidence type="ECO:0000313" key="6">
    <source>
        <dbReference type="Proteomes" id="UP000051401"/>
    </source>
</evidence>
<dbReference type="PANTHER" id="PTHR43000">
    <property type="entry name" value="DTDP-D-GLUCOSE 4,6-DEHYDRATASE-RELATED"/>
    <property type="match status" value="1"/>
</dbReference>
<sequence>MTQFPQAADILVTGAGGRLGRLLRAAARRAGSDDTRLAFQSRQPGADIAWAPGDPLSALPRCETLVALWGATGGDPTALAANSALVATSRQVAQACGARRLIHLSSAAVYGPGRGMTEDAPLRPTADYGRSKRAMEQAVAALPADDGMAHCCLRLANVVGADSLAPGLRGTAPVGMDQFADGRGPLRSYIAPGDLLRVLRALSALPPEALPPVLNVAAPAPVRMDDLVRARGRDLAWRPAPDTAVQEVSLDVTRLETLLPGTTACHTADAMIPDWAALEAPA</sequence>
<proteinExistence type="inferred from homology"/>
<keyword evidence="6" id="KW-1185">Reference proteome</keyword>
<comment type="similarity">
    <text evidence="2">Belongs to the NAD(P)-dependent epimerase/dehydratase family.</text>
</comment>